<gene>
    <name evidence="1" type="ORF">RhiXN_08298</name>
</gene>
<dbReference type="GO" id="GO:0016740">
    <property type="term" value="F:transferase activity"/>
    <property type="evidence" value="ECO:0007669"/>
    <property type="project" value="UniProtKB-KW"/>
</dbReference>
<proteinExistence type="predicted"/>
<dbReference type="SUPFAM" id="SSF56112">
    <property type="entry name" value="Protein kinase-like (PK-like)"/>
    <property type="match status" value="1"/>
</dbReference>
<dbReference type="Proteomes" id="UP000650533">
    <property type="component" value="Chromosome 10"/>
</dbReference>
<dbReference type="AlphaFoldDB" id="A0A8H8T041"/>
<protein>
    <submittedName>
        <fullName evidence="1">Phosphotransferase enzyme family protein</fullName>
    </submittedName>
</protein>
<name>A0A8H8T041_9AGAM</name>
<dbReference type="GeneID" id="67030577"/>
<keyword evidence="1" id="KW-0808">Transferase</keyword>
<evidence type="ECO:0000313" key="2">
    <source>
        <dbReference type="Proteomes" id="UP000650533"/>
    </source>
</evidence>
<dbReference type="RefSeq" id="XP_043183499.1">
    <property type="nucleotide sequence ID" value="XM_043328114.1"/>
</dbReference>
<sequence>MYNFKSPEGVLVYLKSTRFVAANVQLLSGGSSAFIYRVVLKSPLETGDKSIVIKHFEGYPSAYEPMKWGVERADHEYEALSAVATSGLFGSDSMVQLPRPLEYDQETHTIFMTDLGPLLPVVQILQQGHSNLTEFGGIHKFAETVGWALGDFVGRFHHWSALPEQAALRAYFALNPSVIRQSVDIHHLCLNLTADRFQIRETWMDDLVAKEQQEALTDGGVLVMGDCSLHNVLVSPPSEGRDMRIYLTDLEMARASYPEVDIGELTAMTVSITRLYSPSIERLFVASVHKAYHRHRDLDSRRMAIATGIDLMGLGTVAPWARDQDETKLKELALTGLELLRLSVKGDENSIRRNATLKHLFLPRS</sequence>
<dbReference type="KEGG" id="rsx:RhiXN_08298"/>
<dbReference type="EMBL" id="CP059667">
    <property type="protein sequence ID" value="QRW23262.1"/>
    <property type="molecule type" value="Genomic_DNA"/>
</dbReference>
<evidence type="ECO:0000313" key="1">
    <source>
        <dbReference type="EMBL" id="QRW23262.1"/>
    </source>
</evidence>
<dbReference type="InterPro" id="IPR011009">
    <property type="entry name" value="Kinase-like_dom_sf"/>
</dbReference>
<organism evidence="1 2">
    <name type="scientific">Rhizoctonia solani</name>
    <dbReference type="NCBI Taxonomy" id="456999"/>
    <lineage>
        <taxon>Eukaryota</taxon>
        <taxon>Fungi</taxon>
        <taxon>Dikarya</taxon>
        <taxon>Basidiomycota</taxon>
        <taxon>Agaricomycotina</taxon>
        <taxon>Agaricomycetes</taxon>
        <taxon>Cantharellales</taxon>
        <taxon>Ceratobasidiaceae</taxon>
        <taxon>Rhizoctonia</taxon>
    </lineage>
</organism>
<reference evidence="1" key="1">
    <citation type="submission" date="2020-05" db="EMBL/GenBank/DDBJ databases">
        <title>Evolutionary and genomic comparisons of hybrid uninucleate and nonhybrid Rhizoctonia fungi.</title>
        <authorList>
            <person name="Li C."/>
            <person name="Chen X."/>
        </authorList>
    </citation>
    <scope>NUCLEOTIDE SEQUENCE</scope>
    <source>
        <strain evidence="1">AG-1 IA</strain>
    </source>
</reference>
<accession>A0A8H8T041</accession>
<dbReference type="Gene3D" id="3.90.1200.10">
    <property type="match status" value="1"/>
</dbReference>
<dbReference type="Gene3D" id="3.30.200.20">
    <property type="entry name" value="Phosphorylase Kinase, domain 1"/>
    <property type="match status" value="1"/>
</dbReference>